<evidence type="ECO:0000256" key="1">
    <source>
        <dbReference type="ARBA" id="ARBA00009005"/>
    </source>
</evidence>
<comment type="similarity">
    <text evidence="1">Belongs to the peptidase C14B family.</text>
</comment>
<keyword evidence="3" id="KW-0378">Hydrolase</keyword>
<dbReference type="InterPro" id="IPR050452">
    <property type="entry name" value="Metacaspase"/>
</dbReference>
<dbReference type="Proteomes" id="UP000663841">
    <property type="component" value="Unassembled WGS sequence"/>
</dbReference>
<organism evidence="5 6">
    <name type="scientific">Rhizoctonia solani</name>
    <dbReference type="NCBI Taxonomy" id="456999"/>
    <lineage>
        <taxon>Eukaryota</taxon>
        <taxon>Fungi</taxon>
        <taxon>Dikarya</taxon>
        <taxon>Basidiomycota</taxon>
        <taxon>Agaricomycotina</taxon>
        <taxon>Agaricomycetes</taxon>
        <taxon>Cantharellales</taxon>
        <taxon>Ceratobasidiaceae</taxon>
        <taxon>Rhizoctonia</taxon>
    </lineage>
</organism>
<dbReference type="PANTHER" id="PTHR48104:SF30">
    <property type="entry name" value="METACASPASE-1"/>
    <property type="match status" value="1"/>
</dbReference>
<name>A0A8H2WWY0_9AGAM</name>
<reference evidence="5" key="1">
    <citation type="submission" date="2021-01" db="EMBL/GenBank/DDBJ databases">
        <authorList>
            <person name="Kaushik A."/>
        </authorList>
    </citation>
    <scope>NUCLEOTIDE SEQUENCE</scope>
    <source>
        <strain evidence="5">AG3-T5</strain>
    </source>
</reference>
<gene>
    <name evidence="5" type="ORF">RDB_LOCUS23351</name>
</gene>
<dbReference type="EMBL" id="CAJMWW010000063">
    <property type="protein sequence ID" value="CAE6410945.1"/>
    <property type="molecule type" value="Genomic_DNA"/>
</dbReference>
<keyword evidence="3" id="KW-0645">Protease</keyword>
<dbReference type="InterPro" id="IPR029030">
    <property type="entry name" value="Caspase-like_dom_sf"/>
</dbReference>
<sequence length="695" mass="76685">MDSHPVDEAAAKAIVVENTSKSALYALIIGINSYPNIIPLKGAVNDADEMSKFLTSDLKVPLDHIINLRNESATRANIIKGFRDLQEDPRIKRGDPILIYYAGHGGSHQPSKQLKQAYGSSKIQVIFPYDYKVQVPDSTEFINCIPDKTVAALLNALSAAKGDNLTVIFDCCHSASANRKNFEDGARVARSAEVLMEIPEDIDMDLLPSKPIARTGLNSIRRNMLPFSTNQSSHIYFAACGDEEKAWEQGGRGAFTVALLKNIRAHGVDKITYHDLMISLPNLPRQSPHCYGFYTSRILFNARVPSRKIVFLPVKFENGALMLQAGAALGVTYQSIWELHKTPTEGSSSLGRFYAQAPTVSTVELKPDGGKQLPLQSTEGQLYARQVGHGSGNELKVWFSPEAKLAIFETSHVNSGAPQPGSSEFEVGYVAYDERDSADMTVELSDEGLTKEAIFHLNDPRAEQYGVANLKQRMPAKRFEVEKVLFAAAVWHWHFHRTHETAGSNVTMELVKFSRNTTGSKDRYLQSGDSIVSAPANSYETVDSTTGVVDLVVESEAPYGVKFNNNLNIPLYVRLFYFNPTNFEISSLTGISVGNARTDPELPARGETIVGRELGHKIVFTLNPGVKLELGYLKLFWSTDPLELDIGQSSPFEELKDLVGTHGRDVIFARHLFKKDWGTALLALVQRAPQSAALH</sequence>
<evidence type="ECO:0000259" key="4">
    <source>
        <dbReference type="Pfam" id="PF00656"/>
    </source>
</evidence>
<evidence type="ECO:0000256" key="2">
    <source>
        <dbReference type="ARBA" id="ARBA00022703"/>
    </source>
</evidence>
<evidence type="ECO:0000256" key="3">
    <source>
        <dbReference type="ARBA" id="ARBA00022807"/>
    </source>
</evidence>
<dbReference type="InterPro" id="IPR011600">
    <property type="entry name" value="Pept_C14_caspase"/>
</dbReference>
<proteinExistence type="inferred from homology"/>
<accession>A0A8H2WWY0</accession>
<comment type="caution">
    <text evidence="5">The sequence shown here is derived from an EMBL/GenBank/DDBJ whole genome shotgun (WGS) entry which is preliminary data.</text>
</comment>
<dbReference type="GO" id="GO:0005737">
    <property type="term" value="C:cytoplasm"/>
    <property type="evidence" value="ECO:0007669"/>
    <property type="project" value="TreeGrafter"/>
</dbReference>
<protein>
    <recommendedName>
        <fullName evidence="4">Peptidase C14 caspase domain-containing protein</fullName>
    </recommendedName>
</protein>
<dbReference type="GO" id="GO:0006508">
    <property type="term" value="P:proteolysis"/>
    <property type="evidence" value="ECO:0007669"/>
    <property type="project" value="InterPro"/>
</dbReference>
<evidence type="ECO:0000313" key="6">
    <source>
        <dbReference type="Proteomes" id="UP000663841"/>
    </source>
</evidence>
<dbReference type="Gene3D" id="3.40.50.1460">
    <property type="match status" value="1"/>
</dbReference>
<dbReference type="GO" id="GO:0006915">
    <property type="term" value="P:apoptotic process"/>
    <property type="evidence" value="ECO:0007669"/>
    <property type="project" value="UniProtKB-KW"/>
</dbReference>
<feature type="domain" description="Peptidase C14 caspase" evidence="4">
    <location>
        <begin position="25"/>
        <end position="276"/>
    </location>
</feature>
<keyword evidence="2" id="KW-0053">Apoptosis</keyword>
<dbReference type="AlphaFoldDB" id="A0A8H2WWY0"/>
<keyword evidence="3" id="KW-0788">Thiol protease</keyword>
<dbReference type="SUPFAM" id="SSF52129">
    <property type="entry name" value="Caspase-like"/>
    <property type="match status" value="1"/>
</dbReference>
<dbReference type="GO" id="GO:0004197">
    <property type="term" value="F:cysteine-type endopeptidase activity"/>
    <property type="evidence" value="ECO:0007669"/>
    <property type="project" value="InterPro"/>
</dbReference>
<dbReference type="Pfam" id="PF00656">
    <property type="entry name" value="Peptidase_C14"/>
    <property type="match status" value="1"/>
</dbReference>
<evidence type="ECO:0000313" key="5">
    <source>
        <dbReference type="EMBL" id="CAE6410945.1"/>
    </source>
</evidence>
<dbReference type="PANTHER" id="PTHR48104">
    <property type="entry name" value="METACASPASE-4"/>
    <property type="match status" value="1"/>
</dbReference>